<accession>A0A8X6R879</accession>
<evidence type="ECO:0000313" key="1">
    <source>
        <dbReference type="EMBL" id="GFU60995.1"/>
    </source>
</evidence>
<name>A0A8X6R879_NEPPI</name>
<dbReference type="OrthoDB" id="6434390at2759"/>
<dbReference type="Proteomes" id="UP000887013">
    <property type="component" value="Unassembled WGS sequence"/>
</dbReference>
<dbReference type="AlphaFoldDB" id="A0A8X6R879"/>
<protein>
    <submittedName>
        <fullName evidence="1">Uncharacterized protein</fullName>
    </submittedName>
</protein>
<organism evidence="1 2">
    <name type="scientific">Nephila pilipes</name>
    <name type="common">Giant wood spider</name>
    <name type="synonym">Nephila maculata</name>
    <dbReference type="NCBI Taxonomy" id="299642"/>
    <lineage>
        <taxon>Eukaryota</taxon>
        <taxon>Metazoa</taxon>
        <taxon>Ecdysozoa</taxon>
        <taxon>Arthropoda</taxon>
        <taxon>Chelicerata</taxon>
        <taxon>Arachnida</taxon>
        <taxon>Araneae</taxon>
        <taxon>Araneomorphae</taxon>
        <taxon>Entelegynae</taxon>
        <taxon>Araneoidea</taxon>
        <taxon>Nephilidae</taxon>
        <taxon>Nephila</taxon>
    </lineage>
</organism>
<gene>
    <name evidence="1" type="ORF">NPIL_499021</name>
</gene>
<proteinExistence type="predicted"/>
<sequence length="79" mass="9217">MNARMSVRKEELRSWKMKSVSFHSLWDVPKDERGRAKQEKDGALSIDCLLSVLVYDAHGQRKHYSTLRLELRNRNGTGE</sequence>
<evidence type="ECO:0000313" key="2">
    <source>
        <dbReference type="Proteomes" id="UP000887013"/>
    </source>
</evidence>
<reference evidence="1" key="1">
    <citation type="submission" date="2020-08" db="EMBL/GenBank/DDBJ databases">
        <title>Multicomponent nature underlies the extraordinary mechanical properties of spider dragline silk.</title>
        <authorList>
            <person name="Kono N."/>
            <person name="Nakamura H."/>
            <person name="Mori M."/>
            <person name="Yoshida Y."/>
            <person name="Ohtoshi R."/>
            <person name="Malay A.D."/>
            <person name="Moran D.A.P."/>
            <person name="Tomita M."/>
            <person name="Numata K."/>
            <person name="Arakawa K."/>
        </authorList>
    </citation>
    <scope>NUCLEOTIDE SEQUENCE</scope>
</reference>
<comment type="caution">
    <text evidence="1">The sequence shown here is derived from an EMBL/GenBank/DDBJ whole genome shotgun (WGS) entry which is preliminary data.</text>
</comment>
<keyword evidence="2" id="KW-1185">Reference proteome</keyword>
<dbReference type="EMBL" id="BMAW01040781">
    <property type="protein sequence ID" value="GFU60995.1"/>
    <property type="molecule type" value="Genomic_DNA"/>
</dbReference>